<accession>A0A8S0YZK6</accession>
<dbReference type="AlphaFoldDB" id="A0A8S0YZK6"/>
<evidence type="ECO:0000313" key="3">
    <source>
        <dbReference type="Proteomes" id="UP000494106"/>
    </source>
</evidence>
<protein>
    <recommendedName>
        <fullName evidence="4">PHD-type domain-containing protein</fullName>
    </recommendedName>
</protein>
<dbReference type="Gene3D" id="3.60.10.10">
    <property type="entry name" value="Endonuclease/exonuclease/phosphatase"/>
    <property type="match status" value="1"/>
</dbReference>
<organism evidence="2 3">
    <name type="scientific">Arctia plantaginis</name>
    <name type="common">Wood tiger moth</name>
    <name type="synonym">Phalaena plantaginis</name>
    <dbReference type="NCBI Taxonomy" id="874455"/>
    <lineage>
        <taxon>Eukaryota</taxon>
        <taxon>Metazoa</taxon>
        <taxon>Ecdysozoa</taxon>
        <taxon>Arthropoda</taxon>
        <taxon>Hexapoda</taxon>
        <taxon>Insecta</taxon>
        <taxon>Pterygota</taxon>
        <taxon>Neoptera</taxon>
        <taxon>Endopterygota</taxon>
        <taxon>Lepidoptera</taxon>
        <taxon>Glossata</taxon>
        <taxon>Ditrysia</taxon>
        <taxon>Noctuoidea</taxon>
        <taxon>Erebidae</taxon>
        <taxon>Arctiinae</taxon>
        <taxon>Arctia</taxon>
    </lineage>
</organism>
<dbReference type="InterPro" id="IPR036691">
    <property type="entry name" value="Endo/exonu/phosph_ase_sf"/>
</dbReference>
<dbReference type="Proteomes" id="UP000494106">
    <property type="component" value="Unassembled WGS sequence"/>
</dbReference>
<dbReference type="InterPro" id="IPR011011">
    <property type="entry name" value="Znf_FYVE_PHD"/>
</dbReference>
<keyword evidence="3" id="KW-1185">Reference proteome</keyword>
<dbReference type="CDD" id="cd15489">
    <property type="entry name" value="PHD_SF"/>
    <property type="match status" value="1"/>
</dbReference>
<dbReference type="EMBL" id="CADEBC010000205">
    <property type="protein sequence ID" value="CAB3225237.1"/>
    <property type="molecule type" value="Genomic_DNA"/>
</dbReference>
<dbReference type="SUPFAM" id="SSF56219">
    <property type="entry name" value="DNase I-like"/>
    <property type="match status" value="1"/>
</dbReference>
<comment type="caution">
    <text evidence="2">The sequence shown here is derived from an EMBL/GenBank/DDBJ whole genome shotgun (WGS) entry which is preliminary data.</text>
</comment>
<reference evidence="2 3" key="1">
    <citation type="submission" date="2020-04" db="EMBL/GenBank/DDBJ databases">
        <authorList>
            <person name="Wallbank WR R."/>
            <person name="Pardo Diaz C."/>
            <person name="Kozak K."/>
            <person name="Martin S."/>
            <person name="Jiggins C."/>
            <person name="Moest M."/>
            <person name="Warren A I."/>
            <person name="Byers J.R.P. K."/>
            <person name="Montejo-Kovacevich G."/>
            <person name="Yen C E."/>
        </authorList>
    </citation>
    <scope>NUCLEOTIDE SEQUENCE [LARGE SCALE GENOMIC DNA]</scope>
</reference>
<dbReference type="OrthoDB" id="7490514at2759"/>
<keyword evidence="1" id="KW-0175">Coiled coil</keyword>
<dbReference type="SUPFAM" id="SSF57903">
    <property type="entry name" value="FYVE/PHD zinc finger"/>
    <property type="match status" value="1"/>
</dbReference>
<sequence>MSKCKGCGKYIAQKDITKCSKCQNYYHRTCALVATPGVKSVSPKWICAGCNVVLATPPAVAEACVSSQPSNSHGATASNNLPKDCNPAQTVDVSLILKEIRIFREEINALISELREFREEMLSLQADNKMCNDRVDLLEKRVGALEEKSDQHLYPDLTTLETTVRDLKLKLNEREQESLLNDIEVSGDVVYAKRAGNGRRNYEESEEKAPRPRVIVVRLTRRETREELLHSARVRRGLTTKDIQLAGTPRRVYINERLTQVNRKLFHKAREAAMHHNYRHEELMEVVERHKIDFISINETWLREGEEGKAPALPGYLLKHIPRSATVKRGRGGGIGFYIKREVTARRHSHPVDSLHSSVEQMWFTTSVNGIKLAIGTAYRPPWLDVDLFLDALTFSVNSLGHCDGMVLMDELDDDDDSETSSSGRSHEFVDDLTPVTEHYLKQRCALGRSHGFSTASSSLRTATKVVI</sequence>
<evidence type="ECO:0008006" key="4">
    <source>
        <dbReference type="Google" id="ProtNLM"/>
    </source>
</evidence>
<feature type="coiled-coil region" evidence="1">
    <location>
        <begin position="100"/>
        <end position="177"/>
    </location>
</feature>
<name>A0A8S0YZK6_ARCPL</name>
<dbReference type="InterPro" id="IPR013083">
    <property type="entry name" value="Znf_RING/FYVE/PHD"/>
</dbReference>
<proteinExistence type="predicted"/>
<evidence type="ECO:0000256" key="1">
    <source>
        <dbReference type="SAM" id="Coils"/>
    </source>
</evidence>
<gene>
    <name evidence="2" type="ORF">APLA_LOCUS2427</name>
</gene>
<evidence type="ECO:0000313" key="2">
    <source>
        <dbReference type="EMBL" id="CAB3225237.1"/>
    </source>
</evidence>
<dbReference type="Gene3D" id="3.30.40.10">
    <property type="entry name" value="Zinc/RING finger domain, C3HC4 (zinc finger)"/>
    <property type="match status" value="1"/>
</dbReference>